<comment type="similarity">
    <text evidence="1">Belongs to the histone H2B family.</text>
</comment>
<feature type="non-terminal residue" evidence="3">
    <location>
        <position position="1"/>
    </location>
</feature>
<sequence length="88" mass="10101">IPPKFASGKAAKKSSKIKLPKVDLKKKRRRKESYVIYIYKFLRQIHPDTGILSKAISIMNSFVNDIFEHIVAKASQLSHYNKKLIISS</sequence>
<dbReference type="STRING" id="6184.A0A430QQF7"/>
<reference evidence="3 4" key="1">
    <citation type="journal article" date="2019" name="PLoS Pathog.">
        <title>Genome sequence of the bovine parasite Schistosoma bovis Tanzania.</title>
        <authorList>
            <person name="Oey H."/>
            <person name="Zakrzewski M."/>
            <person name="Gobert G."/>
            <person name="Gravermann K."/>
            <person name="Stoye J."/>
            <person name="Jones M."/>
            <person name="Mcmanus D."/>
            <person name="Krause L."/>
        </authorList>
    </citation>
    <scope>NUCLEOTIDE SEQUENCE [LARGE SCALE GENOMIC DNA]</scope>
    <source>
        <strain evidence="3 4">TAN1997</strain>
    </source>
</reference>
<evidence type="ECO:0000313" key="3">
    <source>
        <dbReference type="EMBL" id="RTG89926.1"/>
    </source>
</evidence>
<feature type="domain" description="Core Histone H2A/H2B/H3" evidence="2">
    <location>
        <begin position="25"/>
        <end position="83"/>
    </location>
</feature>
<evidence type="ECO:0000313" key="4">
    <source>
        <dbReference type="Proteomes" id="UP000290809"/>
    </source>
</evidence>
<name>A0A430QQF7_SCHBO</name>
<dbReference type="Gene3D" id="1.10.20.10">
    <property type="entry name" value="Histone, subunit A"/>
    <property type="match status" value="1"/>
</dbReference>
<dbReference type="PRINTS" id="PR00621">
    <property type="entry name" value="HISTONEH2B"/>
</dbReference>
<proteinExistence type="inferred from homology"/>
<evidence type="ECO:0000259" key="2">
    <source>
        <dbReference type="Pfam" id="PF00125"/>
    </source>
</evidence>
<protein>
    <submittedName>
        <fullName evidence="3">Histone H2B</fullName>
    </submittedName>
</protein>
<dbReference type="InterPro" id="IPR007125">
    <property type="entry name" value="H2A/H2B/H3"/>
</dbReference>
<dbReference type="GO" id="GO:0003677">
    <property type="term" value="F:DNA binding"/>
    <property type="evidence" value="ECO:0007669"/>
    <property type="project" value="InterPro"/>
</dbReference>
<dbReference type="InterPro" id="IPR009072">
    <property type="entry name" value="Histone-fold"/>
</dbReference>
<gene>
    <name evidence="3" type="ORF">DC041_0011701</name>
</gene>
<comment type="caution">
    <text evidence="3">The sequence shown here is derived from an EMBL/GenBank/DDBJ whole genome shotgun (WGS) entry which is preliminary data.</text>
</comment>
<dbReference type="Pfam" id="PF00125">
    <property type="entry name" value="Histone"/>
    <property type="match status" value="1"/>
</dbReference>
<dbReference type="GO" id="GO:0030527">
    <property type="term" value="F:structural constituent of chromatin"/>
    <property type="evidence" value="ECO:0007669"/>
    <property type="project" value="InterPro"/>
</dbReference>
<dbReference type="Proteomes" id="UP000290809">
    <property type="component" value="Unassembled WGS sequence"/>
</dbReference>
<dbReference type="SMART" id="SM00427">
    <property type="entry name" value="H2B"/>
    <property type="match status" value="1"/>
</dbReference>
<evidence type="ECO:0000256" key="1">
    <source>
        <dbReference type="ARBA" id="ARBA00006846"/>
    </source>
</evidence>
<dbReference type="EMBL" id="QMKO01001473">
    <property type="protein sequence ID" value="RTG89926.1"/>
    <property type="molecule type" value="Genomic_DNA"/>
</dbReference>
<dbReference type="SUPFAM" id="SSF47113">
    <property type="entry name" value="Histone-fold"/>
    <property type="match status" value="1"/>
</dbReference>
<dbReference type="AlphaFoldDB" id="A0A430QQF7"/>
<dbReference type="GO" id="GO:0046982">
    <property type="term" value="F:protein heterodimerization activity"/>
    <property type="evidence" value="ECO:0007669"/>
    <property type="project" value="InterPro"/>
</dbReference>
<dbReference type="GO" id="GO:0000786">
    <property type="term" value="C:nucleosome"/>
    <property type="evidence" value="ECO:0007669"/>
    <property type="project" value="InterPro"/>
</dbReference>
<dbReference type="PANTHER" id="PTHR23428">
    <property type="entry name" value="HISTONE H2B"/>
    <property type="match status" value="1"/>
</dbReference>
<accession>A0A430QQF7</accession>
<dbReference type="CDD" id="cd22910">
    <property type="entry name" value="HFD_H2B"/>
    <property type="match status" value="1"/>
</dbReference>
<keyword evidence="4" id="KW-1185">Reference proteome</keyword>
<dbReference type="InterPro" id="IPR000558">
    <property type="entry name" value="Histone_H2B"/>
</dbReference>
<organism evidence="3 4">
    <name type="scientific">Schistosoma bovis</name>
    <name type="common">Blood fluke</name>
    <dbReference type="NCBI Taxonomy" id="6184"/>
    <lineage>
        <taxon>Eukaryota</taxon>
        <taxon>Metazoa</taxon>
        <taxon>Spiralia</taxon>
        <taxon>Lophotrochozoa</taxon>
        <taxon>Platyhelminthes</taxon>
        <taxon>Trematoda</taxon>
        <taxon>Digenea</taxon>
        <taxon>Strigeidida</taxon>
        <taxon>Schistosomatoidea</taxon>
        <taxon>Schistosomatidae</taxon>
        <taxon>Schistosoma</taxon>
    </lineage>
</organism>